<proteinExistence type="predicted"/>
<dbReference type="InterPro" id="IPR000182">
    <property type="entry name" value="GNAT_dom"/>
</dbReference>
<feature type="non-terminal residue" evidence="2">
    <location>
        <position position="120"/>
    </location>
</feature>
<accession>A0A383DM38</accession>
<reference evidence="2" key="1">
    <citation type="submission" date="2018-05" db="EMBL/GenBank/DDBJ databases">
        <authorList>
            <person name="Lanie J.A."/>
            <person name="Ng W.-L."/>
            <person name="Kazmierczak K.M."/>
            <person name="Andrzejewski T.M."/>
            <person name="Davidsen T.M."/>
            <person name="Wayne K.J."/>
            <person name="Tettelin H."/>
            <person name="Glass J.I."/>
            <person name="Rusch D."/>
            <person name="Podicherti R."/>
            <person name="Tsui H.-C.T."/>
            <person name="Winkler M.E."/>
        </authorList>
    </citation>
    <scope>NUCLEOTIDE SEQUENCE</scope>
</reference>
<evidence type="ECO:0000259" key="1">
    <source>
        <dbReference type="PROSITE" id="PS51186"/>
    </source>
</evidence>
<dbReference type="AlphaFoldDB" id="A0A383DM38"/>
<dbReference type="CDD" id="cd04301">
    <property type="entry name" value="NAT_SF"/>
    <property type="match status" value="1"/>
</dbReference>
<dbReference type="PROSITE" id="PS51186">
    <property type="entry name" value="GNAT"/>
    <property type="match status" value="1"/>
</dbReference>
<evidence type="ECO:0000313" key="2">
    <source>
        <dbReference type="EMBL" id="SVE45551.1"/>
    </source>
</evidence>
<protein>
    <recommendedName>
        <fullName evidence="1">N-acetyltransferase domain-containing protein</fullName>
    </recommendedName>
</protein>
<dbReference type="SUPFAM" id="SSF55729">
    <property type="entry name" value="Acyl-CoA N-acyltransferases (Nat)"/>
    <property type="match status" value="1"/>
</dbReference>
<organism evidence="2">
    <name type="scientific">marine metagenome</name>
    <dbReference type="NCBI Taxonomy" id="408172"/>
    <lineage>
        <taxon>unclassified sequences</taxon>
        <taxon>metagenomes</taxon>
        <taxon>ecological metagenomes</taxon>
    </lineage>
</organism>
<feature type="domain" description="N-acetyltransferase" evidence="1">
    <location>
        <begin position="6"/>
        <end position="120"/>
    </location>
</feature>
<dbReference type="GO" id="GO:0016747">
    <property type="term" value="F:acyltransferase activity, transferring groups other than amino-acyl groups"/>
    <property type="evidence" value="ECO:0007669"/>
    <property type="project" value="InterPro"/>
</dbReference>
<dbReference type="EMBL" id="UINC01218503">
    <property type="protein sequence ID" value="SVE45551.1"/>
    <property type="molecule type" value="Genomic_DNA"/>
</dbReference>
<sequence>MSEYNIQIRSANVSDLANIINLDSLITLVEKGEYWRDMFERFVEREGRYFLIAEKQIGTESKDVEYKTEFMGFIVGEIRAWEFGSQPCGWILTILVGSEFQGHGVGEQLFDAVCRRMRNA</sequence>
<dbReference type="InterPro" id="IPR016181">
    <property type="entry name" value="Acyl_CoA_acyltransferase"/>
</dbReference>
<gene>
    <name evidence="2" type="ORF">METZ01_LOCUS498405</name>
</gene>
<name>A0A383DM38_9ZZZZ</name>
<dbReference type="Pfam" id="PF00583">
    <property type="entry name" value="Acetyltransf_1"/>
    <property type="match status" value="1"/>
</dbReference>
<dbReference type="Gene3D" id="3.40.630.30">
    <property type="match status" value="1"/>
</dbReference>